<organism evidence="3 4">
    <name type="scientific">Vibrio anguillarum</name>
    <name type="common">Listonella anguillarum</name>
    <dbReference type="NCBI Taxonomy" id="55601"/>
    <lineage>
        <taxon>Bacteria</taxon>
        <taxon>Pseudomonadati</taxon>
        <taxon>Pseudomonadota</taxon>
        <taxon>Gammaproteobacteria</taxon>
        <taxon>Vibrionales</taxon>
        <taxon>Vibrionaceae</taxon>
        <taxon>Vibrio</taxon>
    </lineage>
</organism>
<reference evidence="3 4" key="1">
    <citation type="journal article" date="2021" name="PeerJ">
        <title>Analysis of 44 Vibrio anguillarum genomes reveals high genetic diversity.</title>
        <authorList>
            <person name="Hansen M.J."/>
            <person name="Dalsgaard I."/>
        </authorList>
    </citation>
    <scope>NUCLEOTIDE SEQUENCE [LARGE SCALE GENOMIC DNA]</scope>
    <source>
        <strain evidence="3 4">040915-1/1B</strain>
    </source>
</reference>
<dbReference type="Gene3D" id="1.10.530.40">
    <property type="match status" value="1"/>
</dbReference>
<proteinExistence type="predicted"/>
<name>A0ABR9ZFL2_VIBAN</name>
<feature type="non-terminal residue" evidence="3">
    <location>
        <position position="1"/>
    </location>
</feature>
<comment type="caution">
    <text evidence="3">The sequence shown here is derived from an EMBL/GenBank/DDBJ whole genome shotgun (WGS) entry which is preliminary data.</text>
</comment>
<dbReference type="EMBL" id="RDPI01001545">
    <property type="protein sequence ID" value="MBF4377237.1"/>
    <property type="molecule type" value="Genomic_DNA"/>
</dbReference>
<dbReference type="Proteomes" id="UP000726136">
    <property type="component" value="Unassembled WGS sequence"/>
</dbReference>
<evidence type="ECO:0000256" key="1">
    <source>
        <dbReference type="ARBA" id="ARBA00022529"/>
    </source>
</evidence>
<accession>A0ABR9ZFL2</accession>
<evidence type="ECO:0000256" key="2">
    <source>
        <dbReference type="ARBA" id="ARBA00022638"/>
    </source>
</evidence>
<dbReference type="InterPro" id="IPR023347">
    <property type="entry name" value="Lysozyme_dom_sf"/>
</dbReference>
<keyword evidence="2" id="KW-0081">Bacteriolytic enzyme</keyword>
<gene>
    <name evidence="3" type="ORF">EAY46_30135</name>
</gene>
<keyword evidence="4" id="KW-1185">Reference proteome</keyword>
<protein>
    <submittedName>
        <fullName evidence="3">Type VI secretion system tip protein VgrG</fullName>
    </submittedName>
</protein>
<sequence>LFLKIYPGYIKRARDNYEKWTTEPNVSLANISNVNYVDKVQWGKLDSEIQDVIVDLVYQGFTKGPRPMVYGMLNDKNIFADYISANTTLNQYEKGRRRADYLRGNY</sequence>
<evidence type="ECO:0000313" key="4">
    <source>
        <dbReference type="Proteomes" id="UP000726136"/>
    </source>
</evidence>
<evidence type="ECO:0000313" key="3">
    <source>
        <dbReference type="EMBL" id="MBF4377237.1"/>
    </source>
</evidence>
<keyword evidence="1" id="KW-0929">Antimicrobial</keyword>